<dbReference type="STRING" id="252474.B1A74_07915"/>
<keyword evidence="2" id="KW-1185">Reference proteome</keyword>
<sequence length="74" mass="8364">MPWIYPTAEGGVQLEWRSGDREISLDIDLNRKIGEWHSLDLSTGDESAENFDLSNSEGWSELVRRLCALGGVER</sequence>
<organism evidence="1 2">
    <name type="scientific">Thioalkalivibrio halophilus</name>
    <dbReference type="NCBI Taxonomy" id="252474"/>
    <lineage>
        <taxon>Bacteria</taxon>
        <taxon>Pseudomonadati</taxon>
        <taxon>Pseudomonadota</taxon>
        <taxon>Gammaproteobacteria</taxon>
        <taxon>Chromatiales</taxon>
        <taxon>Ectothiorhodospiraceae</taxon>
        <taxon>Thioalkalivibrio</taxon>
    </lineage>
</organism>
<dbReference type="EMBL" id="MUZR01000026">
    <property type="protein sequence ID" value="OOC10028.1"/>
    <property type="molecule type" value="Genomic_DNA"/>
</dbReference>
<evidence type="ECO:0000313" key="1">
    <source>
        <dbReference type="EMBL" id="OOC10028.1"/>
    </source>
</evidence>
<gene>
    <name evidence="1" type="ORF">B1A74_07915</name>
</gene>
<proteinExistence type="predicted"/>
<dbReference type="AlphaFoldDB" id="A0A1V2ZY27"/>
<evidence type="ECO:0000313" key="2">
    <source>
        <dbReference type="Proteomes" id="UP000189177"/>
    </source>
</evidence>
<accession>A0A1V2ZY27</accession>
<reference evidence="1 2" key="1">
    <citation type="submission" date="2017-02" db="EMBL/GenBank/DDBJ databases">
        <title>Genomic diversity within the haloalkaliphilic genus Thioalkalivibrio.</title>
        <authorList>
            <person name="Ahn A.-C."/>
            <person name="Meier-Kolthoff J."/>
            <person name="Overmars L."/>
            <person name="Richter M."/>
            <person name="Woyke T."/>
            <person name="Sorokin D.Y."/>
            <person name="Muyzer G."/>
        </authorList>
    </citation>
    <scope>NUCLEOTIDE SEQUENCE [LARGE SCALE GENOMIC DNA]</scope>
    <source>
        <strain evidence="1 2">HL17</strain>
    </source>
</reference>
<comment type="caution">
    <text evidence="1">The sequence shown here is derived from an EMBL/GenBank/DDBJ whole genome shotgun (WGS) entry which is preliminary data.</text>
</comment>
<dbReference type="Proteomes" id="UP000189177">
    <property type="component" value="Unassembled WGS sequence"/>
</dbReference>
<protein>
    <submittedName>
        <fullName evidence="1">Uncharacterized protein</fullName>
    </submittedName>
</protein>
<name>A0A1V2ZY27_9GAMM</name>